<keyword evidence="5" id="KW-1133">Transmembrane helix</keyword>
<dbReference type="InterPro" id="IPR036188">
    <property type="entry name" value="FAD/NAD-bd_sf"/>
</dbReference>
<reference evidence="7 8" key="1">
    <citation type="submission" date="2020-08" db="EMBL/GenBank/DDBJ databases">
        <title>Genomic Encyclopedia of Archaeal and Bacterial Type Strains, Phase II (KMG-II): from individual species to whole genera.</title>
        <authorList>
            <person name="Goeker M."/>
        </authorList>
    </citation>
    <scope>NUCLEOTIDE SEQUENCE [LARGE SCALE GENOMIC DNA]</scope>
    <source>
        <strain evidence="7 8">DSM 23288</strain>
    </source>
</reference>
<keyword evidence="5" id="KW-0812">Transmembrane</keyword>
<evidence type="ECO:0000256" key="4">
    <source>
        <dbReference type="ARBA" id="ARBA00023002"/>
    </source>
</evidence>
<comment type="similarity">
    <text evidence="1">Belongs to the GMC oxidoreductase family.</text>
</comment>
<evidence type="ECO:0000313" key="8">
    <source>
        <dbReference type="Proteomes" id="UP000585272"/>
    </source>
</evidence>
<dbReference type="Gene3D" id="3.50.50.60">
    <property type="entry name" value="FAD/NAD(P)-binding domain"/>
    <property type="match status" value="2"/>
</dbReference>
<keyword evidence="8" id="KW-1185">Reference proteome</keyword>
<feature type="transmembrane region" description="Helical" evidence="5">
    <location>
        <begin position="51"/>
        <end position="70"/>
    </location>
</feature>
<feature type="transmembrane region" description="Helical" evidence="5">
    <location>
        <begin position="21"/>
        <end position="39"/>
    </location>
</feature>
<evidence type="ECO:0000256" key="2">
    <source>
        <dbReference type="ARBA" id="ARBA00022630"/>
    </source>
</evidence>
<dbReference type="PANTHER" id="PTHR46056:SF12">
    <property type="entry name" value="LONG-CHAIN-ALCOHOL OXIDASE"/>
    <property type="match status" value="1"/>
</dbReference>
<feature type="transmembrane region" description="Helical" evidence="5">
    <location>
        <begin position="233"/>
        <end position="258"/>
    </location>
</feature>
<proteinExistence type="inferred from homology"/>
<evidence type="ECO:0000256" key="3">
    <source>
        <dbReference type="ARBA" id="ARBA00022827"/>
    </source>
</evidence>
<name>A0A840IFR1_9ACTN</name>
<keyword evidence="5" id="KW-0472">Membrane</keyword>
<feature type="transmembrane region" description="Helical" evidence="5">
    <location>
        <begin position="209"/>
        <end position="227"/>
    </location>
</feature>
<organism evidence="7 8">
    <name type="scientific">Conexibacter arvalis</name>
    <dbReference type="NCBI Taxonomy" id="912552"/>
    <lineage>
        <taxon>Bacteria</taxon>
        <taxon>Bacillati</taxon>
        <taxon>Actinomycetota</taxon>
        <taxon>Thermoleophilia</taxon>
        <taxon>Solirubrobacterales</taxon>
        <taxon>Conexibacteraceae</taxon>
        <taxon>Conexibacter</taxon>
    </lineage>
</organism>
<dbReference type="GO" id="GO:0050660">
    <property type="term" value="F:flavin adenine dinucleotide binding"/>
    <property type="evidence" value="ECO:0007669"/>
    <property type="project" value="InterPro"/>
</dbReference>
<gene>
    <name evidence="7" type="ORF">BDZ31_003254</name>
</gene>
<evidence type="ECO:0000313" key="7">
    <source>
        <dbReference type="EMBL" id="MBB4663659.1"/>
    </source>
</evidence>
<evidence type="ECO:0000256" key="5">
    <source>
        <dbReference type="SAM" id="Phobius"/>
    </source>
</evidence>
<keyword evidence="2" id="KW-0285">Flavoprotein</keyword>
<feature type="transmembrane region" description="Helical" evidence="5">
    <location>
        <begin position="265"/>
        <end position="285"/>
    </location>
</feature>
<dbReference type="Proteomes" id="UP000585272">
    <property type="component" value="Unassembled WGS sequence"/>
</dbReference>
<sequence>MGNRSDATPPAARQLRAGLRVLGALLLIGAPLCVLGALVGPARGFFAAQPFVAGAAGKAALLGATALYAAGDLRRRLALALVVLVAHAASVALALLALAAAATGGAADLGPLDTTVATVLWALVALDGAIALALGLLIAPAWRAGPAAGGARGGAAGGPARDDGETGRGASGGRALIAAASALAAAPDPLAPPGPPTAAERRVGRLCRALAGVAALAAASCVAGFLLHGTRDAFAQLPFVVGTAVLAVGVGLLAALVARDVRANLPLTGPLAVGLLVPAVAALAFLPFTDLDRPFPLFGWEPGVWLALVVLIAVAGALAAALLRAVGTAWRARERIVHLAPLQQRALLALADTLIDGRHEERVPPRDVAANVEGYLGAIRAKRAWGHRTVLTALELRPLLAAWPPLSQIEPAARRAFLERRFLHPPPWPRFAKNPTQVTIRVGQQLSFAGYYNDPRSWRSIGYVPFSRRGRPTERAAPLRLEVELPDAVEGDLLRADVCVVGSGAGGAIVAYELARAGRDVLLLERGPYVQPHEFSEDEVAMIGRLYGDGIMQQSRDFRFTIQQGGCVGGSTTVNNAVCSRAPDAALARWNDPARHDARIDLGRLADSYADVERFLGVHTQDDAVLNRSGERFLAGAEASGLAPDRLEVGVVRANVADCVGCGYCNIGCAYGRKLSMLDRTLPRAQADFPGRVRIVAECDVERIVTRRGRHGGPARAVGLRARLGGRAIGIVCEDVVIAAGAIASSHLLLRSGIGGRFGPGPRLPVGRGLGFNIGAPLTAELPDAVNAYDGLQISHHGLPRRESGYVFETWSNPPVAQALAMPGWFERHFENMRCYDRLMAVGVISGTAGNARVRRALTGGADVDYRPLPEDLRRLGRGLQQLGRLLFAAGAKRVMLNTWGYDELRSPAELSRIPRLVDDPDYVTLGTGHPQGGNAIAADPRRGVVDERFAVHGFANLHVCDASVFPATITVNPQLTVMALAHYAAPLIAAGGG</sequence>
<dbReference type="EMBL" id="JACHNU010000004">
    <property type="protein sequence ID" value="MBB4663659.1"/>
    <property type="molecule type" value="Genomic_DNA"/>
</dbReference>
<dbReference type="Pfam" id="PF00732">
    <property type="entry name" value="GMC_oxred_N"/>
    <property type="match status" value="1"/>
</dbReference>
<dbReference type="GO" id="GO:0016614">
    <property type="term" value="F:oxidoreductase activity, acting on CH-OH group of donors"/>
    <property type="evidence" value="ECO:0007669"/>
    <property type="project" value="InterPro"/>
</dbReference>
<evidence type="ECO:0000259" key="6">
    <source>
        <dbReference type="PROSITE" id="PS51379"/>
    </source>
</evidence>
<dbReference type="Pfam" id="PF13450">
    <property type="entry name" value="NAD_binding_8"/>
    <property type="match status" value="1"/>
</dbReference>
<feature type="transmembrane region" description="Helical" evidence="5">
    <location>
        <begin position="119"/>
        <end position="142"/>
    </location>
</feature>
<comment type="caution">
    <text evidence="7">The sequence shown here is derived from an EMBL/GenBank/DDBJ whole genome shotgun (WGS) entry which is preliminary data.</text>
</comment>
<dbReference type="AlphaFoldDB" id="A0A840IFR1"/>
<keyword evidence="3" id="KW-0274">FAD</keyword>
<dbReference type="InterPro" id="IPR000172">
    <property type="entry name" value="GMC_OxRdtase_N"/>
</dbReference>
<dbReference type="SUPFAM" id="SSF51905">
    <property type="entry name" value="FAD/NAD(P)-binding domain"/>
    <property type="match status" value="1"/>
</dbReference>
<keyword evidence="4" id="KW-0560">Oxidoreductase</keyword>
<dbReference type="InterPro" id="IPR017896">
    <property type="entry name" value="4Fe4S_Fe-S-bd"/>
</dbReference>
<feature type="transmembrane region" description="Helical" evidence="5">
    <location>
        <begin position="77"/>
        <end position="99"/>
    </location>
</feature>
<accession>A0A840IFR1</accession>
<dbReference type="RefSeq" id="WP_183343373.1">
    <property type="nucleotide sequence ID" value="NZ_JACHNU010000004.1"/>
</dbReference>
<dbReference type="PANTHER" id="PTHR46056">
    <property type="entry name" value="LONG-CHAIN-ALCOHOL OXIDASE"/>
    <property type="match status" value="1"/>
</dbReference>
<dbReference type="PROSITE" id="PS00624">
    <property type="entry name" value="GMC_OXRED_2"/>
    <property type="match status" value="1"/>
</dbReference>
<dbReference type="InterPro" id="IPR007867">
    <property type="entry name" value="GMC_OxRtase_C"/>
</dbReference>
<evidence type="ECO:0000256" key="1">
    <source>
        <dbReference type="ARBA" id="ARBA00010790"/>
    </source>
</evidence>
<feature type="domain" description="4Fe-4S ferredoxin-type" evidence="6">
    <location>
        <begin position="650"/>
        <end position="680"/>
    </location>
</feature>
<protein>
    <submittedName>
        <fullName evidence="7">Choline dehydrogenase-like flavoprotein</fullName>
    </submittedName>
</protein>
<feature type="transmembrane region" description="Helical" evidence="5">
    <location>
        <begin position="305"/>
        <end position="326"/>
    </location>
</feature>
<dbReference type="PROSITE" id="PS51379">
    <property type="entry name" value="4FE4S_FER_2"/>
    <property type="match status" value="1"/>
</dbReference>
<dbReference type="Pfam" id="PF05199">
    <property type="entry name" value="GMC_oxred_C"/>
    <property type="match status" value="1"/>
</dbReference>